<keyword evidence="3" id="KW-1185">Reference proteome</keyword>
<dbReference type="Pfam" id="PF13770">
    <property type="entry name" value="DUF4169"/>
    <property type="match status" value="1"/>
</dbReference>
<comment type="caution">
    <text evidence="2">The sequence shown here is derived from an EMBL/GenBank/DDBJ whole genome shotgun (WGS) entry which is preliminary data.</text>
</comment>
<evidence type="ECO:0000256" key="1">
    <source>
        <dbReference type="SAM" id="MobiDB-lite"/>
    </source>
</evidence>
<reference evidence="2 3" key="1">
    <citation type="submission" date="2015-04" db="EMBL/GenBank/DDBJ databases">
        <title>Genome sequence of aromatic hydrocarbons-degrading Sphingobium chungbukense DJ77.</title>
        <authorList>
            <person name="Kim Y.-C."/>
            <person name="Chae J.-C."/>
        </authorList>
    </citation>
    <scope>NUCLEOTIDE SEQUENCE [LARGE SCALE GENOMIC DNA]</scope>
    <source>
        <strain evidence="2 3">DJ77</strain>
    </source>
</reference>
<dbReference type="Proteomes" id="UP000033874">
    <property type="component" value="Unassembled WGS sequence"/>
</dbReference>
<name>A0A0M3AYJ6_9SPHN</name>
<dbReference type="RefSeq" id="WP_046762434.1">
    <property type="nucleotide sequence ID" value="NZ_LBIC01000001.1"/>
</dbReference>
<feature type="region of interest" description="Disordered" evidence="1">
    <location>
        <begin position="41"/>
        <end position="64"/>
    </location>
</feature>
<dbReference type="EMBL" id="LBIC01000001">
    <property type="protein sequence ID" value="KKW94001.1"/>
    <property type="molecule type" value="Genomic_DNA"/>
</dbReference>
<protein>
    <submittedName>
        <fullName evidence="2">Uncharacterized protein</fullName>
    </submittedName>
</protein>
<evidence type="ECO:0000313" key="2">
    <source>
        <dbReference type="EMBL" id="KKW94001.1"/>
    </source>
</evidence>
<organism evidence="2 3">
    <name type="scientific">Sphingobium chungbukense</name>
    <dbReference type="NCBI Taxonomy" id="56193"/>
    <lineage>
        <taxon>Bacteria</taxon>
        <taxon>Pseudomonadati</taxon>
        <taxon>Pseudomonadota</taxon>
        <taxon>Alphaproteobacteria</taxon>
        <taxon>Sphingomonadales</taxon>
        <taxon>Sphingomonadaceae</taxon>
        <taxon>Sphingobium</taxon>
    </lineage>
</organism>
<dbReference type="InterPro" id="IPR025227">
    <property type="entry name" value="DUF4169"/>
</dbReference>
<dbReference type="STRING" id="56193.YP76_05080"/>
<evidence type="ECO:0000313" key="3">
    <source>
        <dbReference type="Proteomes" id="UP000033874"/>
    </source>
</evidence>
<dbReference type="PATRIC" id="fig|56193.3.peg.1047"/>
<proteinExistence type="predicted"/>
<dbReference type="AlphaFoldDB" id="A0A0M3AYJ6"/>
<accession>A0A0M3AYJ6</accession>
<sequence length="64" mass="7434">MADIINLRQARKAKARADQTRQAEINRVKFGRTKAERKAEALEEERKARMIDDAHRDGQNIKTD</sequence>
<gene>
    <name evidence="2" type="ORF">YP76_05080</name>
</gene>